<evidence type="ECO:0000256" key="4">
    <source>
        <dbReference type="ARBA" id="ARBA00022598"/>
    </source>
</evidence>
<dbReference type="SMART" id="SM00863">
    <property type="entry name" value="tRNA_SAD"/>
    <property type="match status" value="1"/>
</dbReference>
<dbReference type="GO" id="GO:0000049">
    <property type="term" value="F:tRNA binding"/>
    <property type="evidence" value="ECO:0007669"/>
    <property type="project" value="UniProtKB-KW"/>
</dbReference>
<evidence type="ECO:0000256" key="7">
    <source>
        <dbReference type="ARBA" id="ARBA00022884"/>
    </source>
</evidence>
<keyword evidence="9 11" id="KW-0030">Aminoacyl-tRNA synthetase</keyword>
<dbReference type="GO" id="GO:0005524">
    <property type="term" value="F:ATP binding"/>
    <property type="evidence" value="ECO:0007669"/>
    <property type="project" value="UniProtKB-KW"/>
</dbReference>
<name>A0A554LUW4_9BACT</name>
<evidence type="ECO:0000256" key="9">
    <source>
        <dbReference type="ARBA" id="ARBA00023146"/>
    </source>
</evidence>
<dbReference type="InterPro" id="IPR018164">
    <property type="entry name" value="Ala-tRNA-synth_IIc_N"/>
</dbReference>
<keyword evidence="6" id="KW-0067">ATP-binding</keyword>
<dbReference type="CDD" id="cd00673">
    <property type="entry name" value="AlaRS_core"/>
    <property type="match status" value="1"/>
</dbReference>
<protein>
    <recommendedName>
        <fullName evidence="2">alanine--tRNA ligase</fullName>
        <ecNumber evidence="2">6.1.1.7</ecNumber>
    </recommendedName>
</protein>
<reference evidence="11 12" key="1">
    <citation type="submission" date="2017-07" db="EMBL/GenBank/DDBJ databases">
        <title>Mechanisms for carbon and nitrogen cycling indicate functional differentiation within the Candidate Phyla Radiation.</title>
        <authorList>
            <person name="Danczak R.E."/>
            <person name="Johnston M.D."/>
            <person name="Kenah C."/>
            <person name="Slattery M."/>
            <person name="Wrighton K.C."/>
            <person name="Wilkins M.J."/>
        </authorList>
    </citation>
    <scope>NUCLEOTIDE SEQUENCE [LARGE SCALE GENOMIC DNA]</scope>
    <source>
        <strain evidence="11">Licking1014_2</strain>
    </source>
</reference>
<proteinExistence type="inferred from homology"/>
<dbReference type="SUPFAM" id="SSF55186">
    <property type="entry name" value="ThrRS/AlaRS common domain"/>
    <property type="match status" value="1"/>
</dbReference>
<evidence type="ECO:0000313" key="12">
    <source>
        <dbReference type="Proteomes" id="UP000318711"/>
    </source>
</evidence>
<comment type="similarity">
    <text evidence="1">Belongs to the class-II aminoacyl-tRNA synthetase family.</text>
</comment>
<dbReference type="Gene3D" id="3.30.54.20">
    <property type="match status" value="1"/>
</dbReference>
<dbReference type="InterPro" id="IPR018163">
    <property type="entry name" value="Thr/Ala-tRNA-synth_IIc_edit"/>
</dbReference>
<comment type="caution">
    <text evidence="11">The sequence shown here is derived from an EMBL/GenBank/DDBJ whole genome shotgun (WGS) entry which is preliminary data.</text>
</comment>
<evidence type="ECO:0000313" key="11">
    <source>
        <dbReference type="EMBL" id="TSC96419.1"/>
    </source>
</evidence>
<evidence type="ECO:0000256" key="3">
    <source>
        <dbReference type="ARBA" id="ARBA00022555"/>
    </source>
</evidence>
<keyword evidence="8" id="KW-0648">Protein biosynthesis</keyword>
<dbReference type="GO" id="GO:0004813">
    <property type="term" value="F:alanine-tRNA ligase activity"/>
    <property type="evidence" value="ECO:0007669"/>
    <property type="project" value="UniProtKB-EC"/>
</dbReference>
<dbReference type="InterPro" id="IPR045864">
    <property type="entry name" value="aa-tRNA-synth_II/BPL/LPL"/>
</dbReference>
<keyword evidence="5" id="KW-0547">Nucleotide-binding</keyword>
<organism evidence="11 12">
    <name type="scientific">Candidatus Berkelbacteria bacterium Licking1014_2</name>
    <dbReference type="NCBI Taxonomy" id="2017146"/>
    <lineage>
        <taxon>Bacteria</taxon>
        <taxon>Candidatus Berkelbacteria</taxon>
    </lineage>
</organism>
<sequence>MMTSRERTLSVQVKQKFSDFFQERGYKNWPAGSLIPDESDPSVLFTTAGMQQFKGWYTTSQPSTINCQRTTTCQPCLRTSDIDEVGDENHLTFFEMLGNFSFGEKDSYKMKKRAIEETWEFVTKELNIEPKRITVSVFSGDEKIEEDKESLAIWQEVAPGVEIKKQGREDNFWGLGPPAQAGRPSTPCGRTTEIYVDGIEIWNLVFNEFVDNGDGSFRPMESFGLDTGMGLERLMMALEDTDDIFATDIYRLWRDKLAKISRFKYQERPRDWRIIIDHLRAATALAEAGIIPGNKDRGYILRRLIRRALVYGQNLGIENIGQAFSDLPATIKEEEEKFGLAIKKGKKELEEILGRGQKEIPGQLAFDLFQTYGLPLEIIKELAGEQNIKIDEDGFFAAAESHRQTSRQGMEQKFAGGLADDSNETIKYHTACHLLLAALRKVLGGHVVQKGSNITNQRLRFDFSHPEKMTPEQVKAIEDWVNDKIKRDLPVATEEMTVAEAKESGAMGVFDERYGERVKVYTIADPSPSSGAEVNPTTGEIISKEICGGPHVKRTEELGDFKITKEESSSAGVRRVKAVLTKK</sequence>
<dbReference type="Proteomes" id="UP000318711">
    <property type="component" value="Unassembled WGS sequence"/>
</dbReference>
<dbReference type="EC" id="6.1.1.7" evidence="2"/>
<keyword evidence="4" id="KW-0436">Ligase</keyword>
<dbReference type="InterPro" id="IPR018162">
    <property type="entry name" value="Ala-tRNA-ligase_IIc_anticod-bd"/>
</dbReference>
<accession>A0A554LUW4</accession>
<feature type="domain" description="Alanyl-transfer RNA synthetases family profile" evidence="10">
    <location>
        <begin position="8"/>
        <end position="583"/>
    </location>
</feature>
<keyword evidence="7" id="KW-0694">RNA-binding</keyword>
<dbReference type="GO" id="GO:0006419">
    <property type="term" value="P:alanyl-tRNA aminoacylation"/>
    <property type="evidence" value="ECO:0007669"/>
    <property type="project" value="InterPro"/>
</dbReference>
<dbReference type="PRINTS" id="PR00980">
    <property type="entry name" value="TRNASYNTHALA"/>
</dbReference>
<dbReference type="InterPro" id="IPR002318">
    <property type="entry name" value="Ala-tRNA-lgiase_IIc"/>
</dbReference>
<evidence type="ECO:0000256" key="6">
    <source>
        <dbReference type="ARBA" id="ARBA00022840"/>
    </source>
</evidence>
<evidence type="ECO:0000259" key="10">
    <source>
        <dbReference type="PROSITE" id="PS50860"/>
    </source>
</evidence>
<dbReference type="Pfam" id="PF07973">
    <property type="entry name" value="tRNA_SAD"/>
    <property type="match status" value="1"/>
</dbReference>
<dbReference type="FunFam" id="3.30.980.10:FF:000004">
    <property type="entry name" value="Alanine--tRNA ligase, cytoplasmic"/>
    <property type="match status" value="1"/>
</dbReference>
<dbReference type="PANTHER" id="PTHR11777">
    <property type="entry name" value="ALANYL-TRNA SYNTHETASE"/>
    <property type="match status" value="1"/>
</dbReference>
<dbReference type="InterPro" id="IPR050058">
    <property type="entry name" value="Ala-tRNA_ligase"/>
</dbReference>
<evidence type="ECO:0000256" key="8">
    <source>
        <dbReference type="ARBA" id="ARBA00022917"/>
    </source>
</evidence>
<dbReference type="Pfam" id="PF01411">
    <property type="entry name" value="tRNA-synt_2c"/>
    <property type="match status" value="1"/>
</dbReference>
<evidence type="ECO:0000256" key="1">
    <source>
        <dbReference type="ARBA" id="ARBA00008226"/>
    </source>
</evidence>
<dbReference type="GO" id="GO:0002161">
    <property type="term" value="F:aminoacyl-tRNA deacylase activity"/>
    <property type="evidence" value="ECO:0007669"/>
    <property type="project" value="TreeGrafter"/>
</dbReference>
<dbReference type="PROSITE" id="PS50860">
    <property type="entry name" value="AA_TRNA_LIGASE_II_ALA"/>
    <property type="match status" value="1"/>
</dbReference>
<evidence type="ECO:0000256" key="2">
    <source>
        <dbReference type="ARBA" id="ARBA00013168"/>
    </source>
</evidence>
<evidence type="ECO:0000256" key="5">
    <source>
        <dbReference type="ARBA" id="ARBA00022741"/>
    </source>
</evidence>
<dbReference type="InterPro" id="IPR018165">
    <property type="entry name" value="Ala-tRNA-synth_IIc_core"/>
</dbReference>
<dbReference type="AlphaFoldDB" id="A0A554LUW4"/>
<dbReference type="PANTHER" id="PTHR11777:SF9">
    <property type="entry name" value="ALANINE--TRNA LIGASE, CYTOPLASMIC"/>
    <property type="match status" value="1"/>
</dbReference>
<dbReference type="Gene3D" id="3.30.930.10">
    <property type="entry name" value="Bira Bifunctional Protein, Domain 2"/>
    <property type="match status" value="1"/>
</dbReference>
<dbReference type="Gene3D" id="3.30.980.10">
    <property type="entry name" value="Threonyl-trna Synthetase, Chain A, domain 2"/>
    <property type="match status" value="1"/>
</dbReference>
<dbReference type="GO" id="GO:0005829">
    <property type="term" value="C:cytosol"/>
    <property type="evidence" value="ECO:0007669"/>
    <property type="project" value="TreeGrafter"/>
</dbReference>
<dbReference type="InterPro" id="IPR012947">
    <property type="entry name" value="tRNA_SAD"/>
</dbReference>
<dbReference type="EMBL" id="VMGL01000041">
    <property type="protein sequence ID" value="TSC96419.1"/>
    <property type="molecule type" value="Genomic_DNA"/>
</dbReference>
<keyword evidence="3" id="KW-0820">tRNA-binding</keyword>
<dbReference type="SUPFAM" id="SSF55681">
    <property type="entry name" value="Class II aaRS and biotin synthetases"/>
    <property type="match status" value="1"/>
</dbReference>
<gene>
    <name evidence="11" type="ORF">CEN88_358</name>
</gene>
<dbReference type="SUPFAM" id="SSF101353">
    <property type="entry name" value="Putative anticodon-binding domain of alanyl-tRNA synthetase (AlaRS)"/>
    <property type="match status" value="1"/>
</dbReference>